<dbReference type="EMBL" id="UOFG01000119">
    <property type="protein sequence ID" value="VAW60305.1"/>
    <property type="molecule type" value="Genomic_DNA"/>
</dbReference>
<dbReference type="PROSITE" id="PS51257">
    <property type="entry name" value="PROKAR_LIPOPROTEIN"/>
    <property type="match status" value="1"/>
</dbReference>
<reference evidence="1" key="1">
    <citation type="submission" date="2018-06" db="EMBL/GenBank/DDBJ databases">
        <authorList>
            <person name="Zhirakovskaya E."/>
        </authorList>
    </citation>
    <scope>NUCLEOTIDE SEQUENCE</scope>
</reference>
<evidence type="ECO:0008006" key="2">
    <source>
        <dbReference type="Google" id="ProtNLM"/>
    </source>
</evidence>
<organism evidence="1">
    <name type="scientific">hydrothermal vent metagenome</name>
    <dbReference type="NCBI Taxonomy" id="652676"/>
    <lineage>
        <taxon>unclassified sequences</taxon>
        <taxon>metagenomes</taxon>
        <taxon>ecological metagenomes</taxon>
    </lineage>
</organism>
<accession>A0A3B0WW99</accession>
<evidence type="ECO:0000313" key="1">
    <source>
        <dbReference type="EMBL" id="VAW60305.1"/>
    </source>
</evidence>
<gene>
    <name evidence="1" type="ORF">MNBD_GAMMA11-1355</name>
</gene>
<protein>
    <recommendedName>
        <fullName evidence="2">Lipoprotein</fullName>
    </recommendedName>
</protein>
<name>A0A3B0WW99_9ZZZZ</name>
<dbReference type="AlphaFoldDB" id="A0A3B0WW99"/>
<sequence length="190" mass="21482">MLTNYRQIFRFAIAGFIVLLFACAYQPPRGQWITLEAERLYLEDTVLAEGGNTSNYRDVCIEARDEVQAQLLVRLPGRVKPLPLYSSERPEPDLSGESNSTGRIQMLITNCQVEVQQWDGGGGGLSFTFYLSFDVKVSVKYGKQVLLMYSMQTFEQVSTDVANPSFEFSFEEPVARTLLLFDGKRLLVPD</sequence>
<proteinExistence type="predicted"/>